<reference evidence="5 6" key="1">
    <citation type="submission" date="2017-06" db="EMBL/GenBank/DDBJ databases">
        <title>Global population genomics of the pathogenic fungus Cryptococcus neoformans var. grubii.</title>
        <authorList>
            <person name="Cuomo C."/>
            <person name="Litvintseva A."/>
            <person name="Chen Y."/>
            <person name="Young S."/>
            <person name="Zeng Q."/>
            <person name="Chapman S."/>
            <person name="Gujja S."/>
            <person name="Saif S."/>
            <person name="Birren B."/>
        </authorList>
    </citation>
    <scope>NUCLEOTIDE SEQUENCE [LARGE SCALE GENOMIC DNA]</scope>
    <source>
        <strain evidence="5 6">Tu259-1</strain>
    </source>
</reference>
<keyword evidence="1 3" id="KW-0732">Signal</keyword>
<dbReference type="Gene3D" id="1.50.10.100">
    <property type="entry name" value="Chondroitin AC/alginate lyase"/>
    <property type="match status" value="1"/>
</dbReference>
<organism evidence="5 6">
    <name type="scientific">Cryptococcus neoformans Tu259-1</name>
    <dbReference type="NCBI Taxonomy" id="1230072"/>
    <lineage>
        <taxon>Eukaryota</taxon>
        <taxon>Fungi</taxon>
        <taxon>Dikarya</taxon>
        <taxon>Basidiomycota</taxon>
        <taxon>Agaricomycotina</taxon>
        <taxon>Tremellomycetes</taxon>
        <taxon>Tremellales</taxon>
        <taxon>Cryptococcaceae</taxon>
        <taxon>Cryptococcus</taxon>
        <taxon>Cryptococcus neoformans species complex</taxon>
    </lineage>
</organism>
<name>A0A854QIW4_CRYNE</name>
<evidence type="ECO:0000256" key="3">
    <source>
        <dbReference type="SAM" id="SignalP"/>
    </source>
</evidence>
<dbReference type="EMBL" id="AMKT01000005">
    <property type="protein sequence ID" value="OXG30328.1"/>
    <property type="molecule type" value="Genomic_DNA"/>
</dbReference>
<accession>A0A854QIW4</accession>
<evidence type="ECO:0000256" key="2">
    <source>
        <dbReference type="ARBA" id="ARBA00023239"/>
    </source>
</evidence>
<dbReference type="Pfam" id="PF05426">
    <property type="entry name" value="Alginate_lyase"/>
    <property type="match status" value="1"/>
</dbReference>
<dbReference type="GO" id="GO:0016829">
    <property type="term" value="F:lyase activity"/>
    <property type="evidence" value="ECO:0007669"/>
    <property type="project" value="UniProtKB-KW"/>
</dbReference>
<dbReference type="GO" id="GO:0042597">
    <property type="term" value="C:periplasmic space"/>
    <property type="evidence" value="ECO:0007669"/>
    <property type="project" value="InterPro"/>
</dbReference>
<sequence length="472" mass="53004">MTMLLLGAFISSMICLLSHIPTAFAFGLQNYPNLFFDASTIVNNEWFNGIDSRWAKEMSEYWAQTLIQYGPWSVTNKSITAKSGDIKDYLSWAIYHWPDCSNVRNTTELTQEEVWNECRYVSRDGLMNPDAGLIKDKEALQNMSNSIYLSAMAYLHTGDSRYTTHINHALHTFFINNETRMNPNLNYAQAIRGPGDQMGAHTGVLDLACMAKIVSGVQVMRSIKPAEWQQETETGMMQWASEQLDWLYTSKQGLAELSSINNHGTFAVNQVCALNVLLNQNDACATALEKFYNGIYLYQIDANGDQPLESARTRPYHYRAFNLMALVTNAQFGDFVGLSPSAWERRSAANTTIVDAVHYAMLQNYTTSNESNQRKSLNPVVAVISAKYGDPDNKYANFLKSTDPYFPGQPWFALNEGLSNAGIKQGLLETTYGPVPPQPTLGAVSPDNLKYRKRRDWEPRGIGWPKAAPRAP</sequence>
<evidence type="ECO:0000259" key="4">
    <source>
        <dbReference type="Pfam" id="PF05426"/>
    </source>
</evidence>
<dbReference type="InterPro" id="IPR008397">
    <property type="entry name" value="Alginate_lyase_dom"/>
</dbReference>
<protein>
    <recommendedName>
        <fullName evidence="4">Alginate lyase domain-containing protein</fullName>
    </recommendedName>
</protein>
<keyword evidence="2" id="KW-0456">Lyase</keyword>
<proteinExistence type="predicted"/>
<evidence type="ECO:0000313" key="6">
    <source>
        <dbReference type="Proteomes" id="UP000199727"/>
    </source>
</evidence>
<gene>
    <name evidence="5" type="ORF">C361_00161</name>
</gene>
<feature type="domain" description="Alginate lyase" evidence="4">
    <location>
        <begin position="73"/>
        <end position="361"/>
    </location>
</feature>
<dbReference type="OrthoDB" id="63533at2759"/>
<dbReference type="AlphaFoldDB" id="A0A854QIW4"/>
<evidence type="ECO:0000256" key="1">
    <source>
        <dbReference type="ARBA" id="ARBA00022729"/>
    </source>
</evidence>
<evidence type="ECO:0000313" key="5">
    <source>
        <dbReference type="EMBL" id="OXG30328.1"/>
    </source>
</evidence>
<dbReference type="InterPro" id="IPR008929">
    <property type="entry name" value="Chondroitin_lyas"/>
</dbReference>
<dbReference type="Proteomes" id="UP000199727">
    <property type="component" value="Unassembled WGS sequence"/>
</dbReference>
<dbReference type="SUPFAM" id="SSF48230">
    <property type="entry name" value="Chondroitin AC/alginate lyase"/>
    <property type="match status" value="1"/>
</dbReference>
<comment type="caution">
    <text evidence="5">The sequence shown here is derived from an EMBL/GenBank/DDBJ whole genome shotgun (WGS) entry which is preliminary data.</text>
</comment>
<feature type="signal peptide" evidence="3">
    <location>
        <begin position="1"/>
        <end position="25"/>
    </location>
</feature>
<feature type="chain" id="PRO_5032300769" description="Alginate lyase domain-containing protein" evidence="3">
    <location>
        <begin position="26"/>
        <end position="472"/>
    </location>
</feature>